<organism evidence="1 2">
    <name type="scientific">Trichinella pseudospiralis</name>
    <name type="common">Parasitic roundworm</name>
    <dbReference type="NCBI Taxonomy" id="6337"/>
    <lineage>
        <taxon>Eukaryota</taxon>
        <taxon>Metazoa</taxon>
        <taxon>Ecdysozoa</taxon>
        <taxon>Nematoda</taxon>
        <taxon>Enoplea</taxon>
        <taxon>Dorylaimia</taxon>
        <taxon>Trichinellida</taxon>
        <taxon>Trichinellidae</taxon>
        <taxon>Trichinella</taxon>
    </lineage>
</organism>
<keyword evidence="2" id="KW-1185">Reference proteome</keyword>
<comment type="caution">
    <text evidence="1">The sequence shown here is derived from an EMBL/GenBank/DDBJ whole genome shotgun (WGS) entry which is preliminary data.</text>
</comment>
<name>A0A0V1IM93_TRIPS</name>
<proteinExistence type="predicted"/>
<accession>A0A0V1IM93</accession>
<sequence length="71" mass="7914">MADKADVAKMCMTMDISTLKKQKTVVKTTECEGTCVTVLCHVSWWASSSSLIVEHLIFEKTLVENSHPIND</sequence>
<dbReference type="Proteomes" id="UP000054805">
    <property type="component" value="Unassembled WGS sequence"/>
</dbReference>
<protein>
    <submittedName>
        <fullName evidence="1">Uncharacterized protein</fullName>
    </submittedName>
</protein>
<reference evidence="1 2" key="1">
    <citation type="submission" date="2015-01" db="EMBL/GenBank/DDBJ databases">
        <title>Evolution of Trichinella species and genotypes.</title>
        <authorList>
            <person name="Korhonen P.K."/>
            <person name="Edoardo P."/>
            <person name="Giuseppe L.R."/>
            <person name="Gasser R.B."/>
        </authorList>
    </citation>
    <scope>NUCLEOTIDE SEQUENCE [LARGE SCALE GENOMIC DNA]</scope>
    <source>
        <strain evidence="1">ISS588</strain>
    </source>
</reference>
<evidence type="ECO:0000313" key="2">
    <source>
        <dbReference type="Proteomes" id="UP000054805"/>
    </source>
</evidence>
<evidence type="ECO:0000313" key="1">
    <source>
        <dbReference type="EMBL" id="KRZ23947.1"/>
    </source>
</evidence>
<dbReference type="AlphaFoldDB" id="A0A0V1IM93"/>
<gene>
    <name evidence="1" type="ORF">T4B_13367</name>
</gene>
<dbReference type="EMBL" id="JYDS01000132">
    <property type="protein sequence ID" value="KRZ23947.1"/>
    <property type="molecule type" value="Genomic_DNA"/>
</dbReference>